<dbReference type="AlphaFoldDB" id="A0A6G1DDA3"/>
<feature type="region of interest" description="Disordered" evidence="1">
    <location>
        <begin position="1"/>
        <end position="52"/>
    </location>
</feature>
<dbReference type="EMBL" id="SPHZ02000006">
    <property type="protein sequence ID" value="KAF0910785.1"/>
    <property type="molecule type" value="Genomic_DNA"/>
</dbReference>
<comment type="caution">
    <text evidence="2">The sequence shown here is derived from an EMBL/GenBank/DDBJ whole genome shotgun (WGS) entry which is preliminary data.</text>
</comment>
<accession>A0A6G1DDA3</accession>
<sequence length="184" mass="19312">MRPRPPRRASTGAARPLRGQPPPTSERIGAQGDENPLLTGKATAPREGDGPVVGIEVPAAEVVLVRRASAVRRYPPGCGRGAAVSNAGAPAGEGRAEPSKEQSALCNGEAKAIAGDQKVVVDADFNGWMNCGGDTGGAEEEGGGRPWDLTGLMVLPFLPWAQHGRRSQRQKPLHTYINKLTTFC</sequence>
<gene>
    <name evidence="2" type="ORF">E2562_004758</name>
</gene>
<feature type="region of interest" description="Disordered" evidence="1">
    <location>
        <begin position="76"/>
        <end position="99"/>
    </location>
</feature>
<name>A0A6G1DDA3_9ORYZ</name>
<proteinExistence type="predicted"/>
<evidence type="ECO:0000313" key="3">
    <source>
        <dbReference type="Proteomes" id="UP000479710"/>
    </source>
</evidence>
<protein>
    <submittedName>
        <fullName evidence="2">Uncharacterized protein</fullName>
    </submittedName>
</protein>
<organism evidence="2 3">
    <name type="scientific">Oryza meyeriana var. granulata</name>
    <dbReference type="NCBI Taxonomy" id="110450"/>
    <lineage>
        <taxon>Eukaryota</taxon>
        <taxon>Viridiplantae</taxon>
        <taxon>Streptophyta</taxon>
        <taxon>Embryophyta</taxon>
        <taxon>Tracheophyta</taxon>
        <taxon>Spermatophyta</taxon>
        <taxon>Magnoliopsida</taxon>
        <taxon>Liliopsida</taxon>
        <taxon>Poales</taxon>
        <taxon>Poaceae</taxon>
        <taxon>BOP clade</taxon>
        <taxon>Oryzoideae</taxon>
        <taxon>Oryzeae</taxon>
        <taxon>Oryzinae</taxon>
        <taxon>Oryza</taxon>
        <taxon>Oryza meyeriana</taxon>
    </lineage>
</organism>
<dbReference type="Proteomes" id="UP000479710">
    <property type="component" value="Unassembled WGS sequence"/>
</dbReference>
<evidence type="ECO:0000256" key="1">
    <source>
        <dbReference type="SAM" id="MobiDB-lite"/>
    </source>
</evidence>
<keyword evidence="3" id="KW-1185">Reference proteome</keyword>
<dbReference type="OrthoDB" id="671197at2759"/>
<reference evidence="2 3" key="1">
    <citation type="submission" date="2019-11" db="EMBL/GenBank/DDBJ databases">
        <title>Whole genome sequence of Oryza granulata.</title>
        <authorList>
            <person name="Li W."/>
        </authorList>
    </citation>
    <scope>NUCLEOTIDE SEQUENCE [LARGE SCALE GENOMIC DNA]</scope>
    <source>
        <strain evidence="3">cv. Menghai</strain>
        <tissue evidence="2">Leaf</tissue>
    </source>
</reference>
<evidence type="ECO:0000313" key="2">
    <source>
        <dbReference type="EMBL" id="KAF0910785.1"/>
    </source>
</evidence>